<evidence type="ECO:0000259" key="6">
    <source>
        <dbReference type="PROSITE" id="PS50110"/>
    </source>
</evidence>
<dbReference type="InterPro" id="IPR005467">
    <property type="entry name" value="His_kinase_dom"/>
</dbReference>
<comment type="caution">
    <text evidence="7">The sequence shown here is derived from an EMBL/GenBank/DDBJ whole genome shotgun (WGS) entry which is preliminary data.</text>
</comment>
<dbReference type="SMART" id="SM00387">
    <property type="entry name" value="HATPase_c"/>
    <property type="match status" value="1"/>
</dbReference>
<dbReference type="CDD" id="cd17546">
    <property type="entry name" value="REC_hyHK_CKI1_RcsC-like"/>
    <property type="match status" value="1"/>
</dbReference>
<evidence type="ECO:0000256" key="4">
    <source>
        <dbReference type="PROSITE-ProRule" id="PRU00169"/>
    </source>
</evidence>
<reference evidence="7 8" key="1">
    <citation type="journal article" date="2013" name="Mar. Genomics">
        <title>Expression of sulfatases in Rhodopirellula baltica and the diversity of sulfatases in the genus Rhodopirellula.</title>
        <authorList>
            <person name="Wegner C.E."/>
            <person name="Richter-Heitmann T."/>
            <person name="Klindworth A."/>
            <person name="Klockow C."/>
            <person name="Richter M."/>
            <person name="Achstetter T."/>
            <person name="Glockner F.O."/>
            <person name="Harder J."/>
        </authorList>
    </citation>
    <scope>NUCLEOTIDE SEQUENCE [LARGE SCALE GENOMIC DNA]</scope>
    <source>
        <strain evidence="7 8">SM41</strain>
    </source>
</reference>
<dbReference type="GO" id="GO:0004673">
    <property type="term" value="F:protein histidine kinase activity"/>
    <property type="evidence" value="ECO:0007669"/>
    <property type="project" value="UniProtKB-EC"/>
</dbReference>
<comment type="caution">
    <text evidence="4">Lacks conserved residue(s) required for the propagation of feature annotation.</text>
</comment>
<evidence type="ECO:0000313" key="8">
    <source>
        <dbReference type="Proteomes" id="UP000011885"/>
    </source>
</evidence>
<dbReference type="PANTHER" id="PTHR45339:SF3">
    <property type="entry name" value="HISTIDINE KINASE"/>
    <property type="match status" value="1"/>
</dbReference>
<feature type="non-terminal residue" evidence="7">
    <location>
        <position position="1"/>
    </location>
</feature>
<keyword evidence="8" id="KW-1185">Reference proteome</keyword>
<dbReference type="SUPFAM" id="SSF55874">
    <property type="entry name" value="ATPase domain of HSP90 chaperone/DNA topoisomerase II/histidine kinase"/>
    <property type="match status" value="1"/>
</dbReference>
<dbReference type="Gene3D" id="3.30.565.10">
    <property type="entry name" value="Histidine kinase-like ATPase, C-terminal domain"/>
    <property type="match status" value="1"/>
</dbReference>
<dbReference type="EC" id="2.7.13.3" evidence="2"/>
<evidence type="ECO:0000256" key="2">
    <source>
        <dbReference type="ARBA" id="ARBA00012438"/>
    </source>
</evidence>
<feature type="non-terminal residue" evidence="7">
    <location>
        <position position="314"/>
    </location>
</feature>
<dbReference type="Pfam" id="PF00072">
    <property type="entry name" value="Response_reg"/>
    <property type="match status" value="1"/>
</dbReference>
<dbReference type="InterPro" id="IPR004358">
    <property type="entry name" value="Sig_transdc_His_kin-like_C"/>
</dbReference>
<dbReference type="EMBL" id="ANOH01000042">
    <property type="protein sequence ID" value="EMI58118.1"/>
    <property type="molecule type" value="Genomic_DNA"/>
</dbReference>
<accession>M5UQ52</accession>
<dbReference type="PROSITE" id="PS50110">
    <property type="entry name" value="RESPONSE_REGULATORY"/>
    <property type="match status" value="2"/>
</dbReference>
<sequence length="314" mass="34065">LRGDPTRLRQIVTNLVGNAIKFTSTGEIFVDVSLRSRSNNSVIVDFAVHDTGVGIPKGRQADIFNMFSQADLATTRQFGGTGLGLSISRQLTELMNGQISVESEEGKGSTFRFHAEFGLANSQTSLSFPGPVKNQTVLVVDDNESNRSVLTELLVSWQLDVVLAESGKQATAVLEEAAKSDEPIRLVIIDEVLPEMDGWDLCDTMRSHPNPRISSAKILMMRATMDSGPRSVMRQSDVTGCLPKPIKHSSLHEGIIRALAPPHLQPPPPVSATTNRVDGAELNVLLVEDGLVNQKVATTMLQRRGHNVHVVCNG</sequence>
<keyword evidence="3 4" id="KW-0597">Phosphoprotein</keyword>
<protein>
    <recommendedName>
        <fullName evidence="2">histidine kinase</fullName>
        <ecNumber evidence="2">2.7.13.3</ecNumber>
    </recommendedName>
</protein>
<feature type="modified residue" description="4-aspartylphosphate" evidence="4">
    <location>
        <position position="190"/>
    </location>
</feature>
<dbReference type="SUPFAM" id="SSF52172">
    <property type="entry name" value="CheY-like"/>
    <property type="match status" value="2"/>
</dbReference>
<dbReference type="InterPro" id="IPR011006">
    <property type="entry name" value="CheY-like_superfamily"/>
</dbReference>
<feature type="domain" description="Histidine kinase" evidence="5">
    <location>
        <begin position="1"/>
        <end position="119"/>
    </location>
</feature>
<comment type="catalytic activity">
    <reaction evidence="1">
        <text>ATP + protein L-histidine = ADP + protein N-phospho-L-histidine.</text>
        <dbReference type="EC" id="2.7.13.3"/>
    </reaction>
</comment>
<dbReference type="Pfam" id="PF02518">
    <property type="entry name" value="HATPase_c"/>
    <property type="match status" value="1"/>
</dbReference>
<dbReference type="FunFam" id="3.30.565.10:FF:000010">
    <property type="entry name" value="Sensor histidine kinase RcsC"/>
    <property type="match status" value="1"/>
</dbReference>
<evidence type="ECO:0000256" key="3">
    <source>
        <dbReference type="ARBA" id="ARBA00022553"/>
    </source>
</evidence>
<dbReference type="GO" id="GO:0000160">
    <property type="term" value="P:phosphorelay signal transduction system"/>
    <property type="evidence" value="ECO:0007669"/>
    <property type="project" value="InterPro"/>
</dbReference>
<organism evidence="7 8">
    <name type="scientific">Rhodopirellula sallentina SM41</name>
    <dbReference type="NCBI Taxonomy" id="1263870"/>
    <lineage>
        <taxon>Bacteria</taxon>
        <taxon>Pseudomonadati</taxon>
        <taxon>Planctomycetota</taxon>
        <taxon>Planctomycetia</taxon>
        <taxon>Pirellulales</taxon>
        <taxon>Pirellulaceae</taxon>
        <taxon>Rhodopirellula</taxon>
    </lineage>
</organism>
<dbReference type="InterPro" id="IPR001789">
    <property type="entry name" value="Sig_transdc_resp-reg_receiver"/>
</dbReference>
<dbReference type="PROSITE" id="PS50109">
    <property type="entry name" value="HIS_KIN"/>
    <property type="match status" value="1"/>
</dbReference>
<gene>
    <name evidence="7" type="ORF">RSSM_00441</name>
</gene>
<proteinExistence type="predicted"/>
<name>M5UQ52_9BACT</name>
<dbReference type="InterPro" id="IPR003594">
    <property type="entry name" value="HATPase_dom"/>
</dbReference>
<keyword evidence="7" id="KW-0418">Kinase</keyword>
<dbReference type="AlphaFoldDB" id="M5UQ52"/>
<dbReference type="Gene3D" id="3.40.50.2300">
    <property type="match status" value="2"/>
</dbReference>
<dbReference type="CDD" id="cd16922">
    <property type="entry name" value="HATPase_EvgS-ArcB-TorS-like"/>
    <property type="match status" value="1"/>
</dbReference>
<feature type="domain" description="Response regulatory" evidence="6">
    <location>
        <begin position="283"/>
        <end position="314"/>
    </location>
</feature>
<dbReference type="PRINTS" id="PR00344">
    <property type="entry name" value="BCTRLSENSOR"/>
</dbReference>
<feature type="domain" description="Response regulatory" evidence="6">
    <location>
        <begin position="136"/>
        <end position="259"/>
    </location>
</feature>
<dbReference type="SMART" id="SM00448">
    <property type="entry name" value="REC"/>
    <property type="match status" value="1"/>
</dbReference>
<evidence type="ECO:0000313" key="7">
    <source>
        <dbReference type="EMBL" id="EMI58118.1"/>
    </source>
</evidence>
<dbReference type="InterPro" id="IPR036890">
    <property type="entry name" value="HATPase_C_sf"/>
</dbReference>
<keyword evidence="7" id="KW-0808">Transferase</keyword>
<evidence type="ECO:0000256" key="1">
    <source>
        <dbReference type="ARBA" id="ARBA00000085"/>
    </source>
</evidence>
<dbReference type="OrthoDB" id="9762493at2"/>
<dbReference type="Proteomes" id="UP000011885">
    <property type="component" value="Unassembled WGS sequence"/>
</dbReference>
<evidence type="ECO:0000259" key="5">
    <source>
        <dbReference type="PROSITE" id="PS50109"/>
    </source>
</evidence>
<dbReference type="PANTHER" id="PTHR45339">
    <property type="entry name" value="HYBRID SIGNAL TRANSDUCTION HISTIDINE KINASE J"/>
    <property type="match status" value="1"/>
</dbReference>